<keyword evidence="3 6" id="KW-0812">Transmembrane</keyword>
<comment type="catalytic activity">
    <reaction evidence="6">
        <text>Na(+)(in) + 2 H(+)(out) = Na(+)(out) + 2 H(+)(in)</text>
        <dbReference type="Rhea" id="RHEA:29251"/>
        <dbReference type="ChEBI" id="CHEBI:15378"/>
        <dbReference type="ChEBI" id="CHEBI:29101"/>
    </reaction>
</comment>
<feature type="transmembrane region" description="Helical" evidence="6">
    <location>
        <begin position="330"/>
        <end position="357"/>
    </location>
</feature>
<feature type="transmembrane region" description="Helical" evidence="6">
    <location>
        <begin position="213"/>
        <end position="241"/>
    </location>
</feature>
<dbReference type="PANTHER" id="PTHR30341">
    <property type="entry name" value="SODIUM ION/PROTON ANTIPORTER NHAA-RELATED"/>
    <property type="match status" value="1"/>
</dbReference>
<evidence type="ECO:0000313" key="8">
    <source>
        <dbReference type="Proteomes" id="UP000278756"/>
    </source>
</evidence>
<dbReference type="InterPro" id="IPR023171">
    <property type="entry name" value="Na/H_antiporter_dom_sf"/>
</dbReference>
<feature type="transmembrane region" description="Helical" evidence="6">
    <location>
        <begin position="369"/>
        <end position="387"/>
    </location>
</feature>
<dbReference type="Proteomes" id="UP000278756">
    <property type="component" value="Chromosome 1"/>
</dbReference>
<evidence type="ECO:0000256" key="2">
    <source>
        <dbReference type="ARBA" id="ARBA00022475"/>
    </source>
</evidence>
<keyword evidence="6" id="KW-0915">Sodium</keyword>
<name>A0A3G9G3S7_9CAUL</name>
<dbReference type="RefSeq" id="WP_126420929.1">
    <property type="nucleotide sequence ID" value="NZ_AP018827.1"/>
</dbReference>
<feature type="transmembrane region" description="Helical" evidence="6">
    <location>
        <begin position="12"/>
        <end position="29"/>
    </location>
</feature>
<keyword evidence="6" id="KW-0050">Antiport</keyword>
<keyword evidence="2 6" id="KW-1003">Cell membrane</keyword>
<organism evidence="7 8">
    <name type="scientific">Asticcacaulis excentricus</name>
    <dbReference type="NCBI Taxonomy" id="78587"/>
    <lineage>
        <taxon>Bacteria</taxon>
        <taxon>Pseudomonadati</taxon>
        <taxon>Pseudomonadota</taxon>
        <taxon>Alphaproteobacteria</taxon>
        <taxon>Caulobacterales</taxon>
        <taxon>Caulobacteraceae</taxon>
        <taxon>Asticcacaulis</taxon>
    </lineage>
</organism>
<accession>A0A3G9G3S7</accession>
<comment type="function">
    <text evidence="6">Na(+)/H(+) antiporter that extrudes sodium in exchange for external protons.</text>
</comment>
<gene>
    <name evidence="6" type="primary">nhaA</name>
    <name evidence="7" type="ORF">EM6_1109</name>
</gene>
<feature type="transmembrane region" description="Helical" evidence="6">
    <location>
        <begin position="94"/>
        <end position="114"/>
    </location>
</feature>
<evidence type="ECO:0000313" key="7">
    <source>
        <dbReference type="EMBL" id="BBF80525.1"/>
    </source>
</evidence>
<evidence type="ECO:0000256" key="4">
    <source>
        <dbReference type="ARBA" id="ARBA00022989"/>
    </source>
</evidence>
<feature type="transmembrane region" description="Helical" evidence="6">
    <location>
        <begin position="261"/>
        <end position="283"/>
    </location>
</feature>
<sequence>MKFTLEFLKTEAGAGFILGLSALIAVIWANSPWAAVYFDFINAHIPVQIGAFVEDKSVLKWTKEGLMAIFFFVVGLEIKYEIFRGELSNPKKLALPVLGAIGGMAAPALVYVALNAGLPGGDLRGWSVPMATDIAFALAVFAVVGRGLPDSLRVFLLTLAIVDDLGAVLVIGLFYSSGINLMLCLWIAALLAVMGLAKYALRDQARGLKAVYLVLFVATWALSLKAGLATSLTAVAAAFMVTLDAPARGEESLLKTIMHDLHTPVSYGIVPFFAFVASGFSFAGMSFASLADPRMLGVALGLFVGKQIGVFGLAWLAIRLKIARAPENSGWAALYGVSLLCGIGFTMSLFLGALAFADHAESAQNAIKLGVITGSLLSACAGAIVLSRRRVAS</sequence>
<dbReference type="EMBL" id="AP018827">
    <property type="protein sequence ID" value="BBF80525.1"/>
    <property type="molecule type" value="Genomic_DNA"/>
</dbReference>
<reference evidence="8" key="2">
    <citation type="journal article" date="2017" name="Plant Physiol. Biochem.">
        <title>Differential oxidative and antioxidative response of duckweed Lemna minor toward plant growth promoting/inhibiting bacteria.</title>
        <authorList>
            <person name="Ishizawa H."/>
            <person name="Kuroda M."/>
            <person name="Morikawa M."/>
            <person name="Ike M."/>
        </authorList>
    </citation>
    <scope>NUCLEOTIDE SEQUENCE [LARGE SCALE GENOMIC DNA]</scope>
    <source>
        <strain evidence="8">M6</strain>
    </source>
</reference>
<feature type="transmembrane region" description="Helical" evidence="6">
    <location>
        <begin position="152"/>
        <end position="174"/>
    </location>
</feature>
<feature type="transmembrane region" description="Helical" evidence="6">
    <location>
        <begin position="295"/>
        <end position="318"/>
    </location>
</feature>
<keyword evidence="5 6" id="KW-0472">Membrane</keyword>
<keyword evidence="6" id="KW-0813">Transport</keyword>
<dbReference type="GO" id="GO:0015385">
    <property type="term" value="F:sodium:proton antiporter activity"/>
    <property type="evidence" value="ECO:0007669"/>
    <property type="project" value="UniProtKB-UniRule"/>
</dbReference>
<dbReference type="OrthoDB" id="9808135at2"/>
<feature type="transmembrane region" description="Helical" evidence="6">
    <location>
        <begin position="126"/>
        <end position="145"/>
    </location>
</feature>
<dbReference type="GO" id="GO:0006885">
    <property type="term" value="P:regulation of pH"/>
    <property type="evidence" value="ECO:0007669"/>
    <property type="project" value="UniProtKB-UniRule"/>
</dbReference>
<protein>
    <recommendedName>
        <fullName evidence="6">Na(+)/H(+) antiporter NhaA</fullName>
    </recommendedName>
    <alternativeName>
        <fullName evidence="6">Sodium/proton antiporter NhaA</fullName>
    </alternativeName>
</protein>
<comment type="subcellular location">
    <subcellularLocation>
        <location evidence="1">Cell inner membrane</location>
        <topology evidence="1">Multi-pass membrane protein</topology>
    </subcellularLocation>
    <subcellularLocation>
        <location evidence="6">Cell membrane</location>
        <topology evidence="6">Multi-pass membrane protein</topology>
    </subcellularLocation>
</comment>
<dbReference type="GO" id="GO:0005886">
    <property type="term" value="C:plasma membrane"/>
    <property type="evidence" value="ECO:0007669"/>
    <property type="project" value="UniProtKB-SubCell"/>
</dbReference>
<dbReference type="HAMAP" id="MF_01844">
    <property type="entry name" value="NhaA"/>
    <property type="match status" value="1"/>
</dbReference>
<dbReference type="InterPro" id="IPR004670">
    <property type="entry name" value="NhaA"/>
</dbReference>
<evidence type="ECO:0000256" key="1">
    <source>
        <dbReference type="ARBA" id="ARBA00004429"/>
    </source>
</evidence>
<keyword evidence="4 6" id="KW-1133">Transmembrane helix</keyword>
<dbReference type="Gene3D" id="1.20.1530.10">
    <property type="entry name" value="Na+/H+ antiporter like domain"/>
    <property type="match status" value="1"/>
</dbReference>
<feature type="transmembrane region" description="Helical" evidence="6">
    <location>
        <begin position="65"/>
        <end position="82"/>
    </location>
</feature>
<dbReference type="Pfam" id="PF06965">
    <property type="entry name" value="Na_H_antiport_1"/>
    <property type="match status" value="1"/>
</dbReference>
<feature type="transmembrane region" description="Helical" evidence="6">
    <location>
        <begin position="180"/>
        <end position="201"/>
    </location>
</feature>
<comment type="similarity">
    <text evidence="6">Belongs to the NhaA Na(+)/H(+) (TC 2.A.33) antiporter family.</text>
</comment>
<proteinExistence type="inferred from homology"/>
<evidence type="ECO:0000256" key="6">
    <source>
        <dbReference type="HAMAP-Rule" id="MF_01844"/>
    </source>
</evidence>
<dbReference type="AlphaFoldDB" id="A0A3G9G3S7"/>
<keyword evidence="6" id="KW-0739">Sodium transport</keyword>
<keyword evidence="6" id="KW-0406">Ion transport</keyword>
<reference evidence="8" key="1">
    <citation type="journal article" date="2017" name="Biotechnol. Biofuels">
        <title>Evaluation of environmental bacterial communities as a factor affecting the growth of duckweed Lemna minor.</title>
        <authorList>
            <person name="Ishizawa H."/>
            <person name="Kuroda M."/>
            <person name="Morikawa M."/>
            <person name="Ike M."/>
        </authorList>
    </citation>
    <scope>NUCLEOTIDE SEQUENCE [LARGE SCALE GENOMIC DNA]</scope>
    <source>
        <strain evidence="8">M6</strain>
    </source>
</reference>
<evidence type="ECO:0000256" key="3">
    <source>
        <dbReference type="ARBA" id="ARBA00022692"/>
    </source>
</evidence>
<dbReference type="PANTHER" id="PTHR30341:SF0">
    <property type="entry name" value="NA(+)_H(+) ANTIPORTER NHAA"/>
    <property type="match status" value="1"/>
</dbReference>
<dbReference type="NCBIfam" id="TIGR00773">
    <property type="entry name" value="NhaA"/>
    <property type="match status" value="1"/>
</dbReference>
<evidence type="ECO:0000256" key="5">
    <source>
        <dbReference type="ARBA" id="ARBA00023136"/>
    </source>
</evidence>